<dbReference type="Proteomes" id="UP000324767">
    <property type="component" value="Unassembled WGS sequence"/>
</dbReference>
<dbReference type="AlphaFoldDB" id="A0A5M8Q2B6"/>
<protein>
    <submittedName>
        <fullName evidence="1">Uncharacterized protein</fullName>
    </submittedName>
</protein>
<sequence length="137" mass="16220">MQEFHAKDPEKLKLSIYRAIRRGPYGMYSEYDTYGEYDLCKEYRTYGKYGIYSKYNTYGKYCKYNLCKELQSCSTYRKYNTYSKYNKYGKTYDKVATADDQAPNLKRGSKGGTERCRKDTLSWFSPQGFFTGFIEAL</sequence>
<name>A0A5M8Q2B6_9LECA</name>
<proteinExistence type="predicted"/>
<dbReference type="EMBL" id="VXIT01000001">
    <property type="protein sequence ID" value="KAA6416356.1"/>
    <property type="molecule type" value="Genomic_DNA"/>
</dbReference>
<gene>
    <name evidence="1" type="ORF">FRX48_01076</name>
</gene>
<organism evidence="1 2">
    <name type="scientific">Lasallia pustulata</name>
    <dbReference type="NCBI Taxonomy" id="136370"/>
    <lineage>
        <taxon>Eukaryota</taxon>
        <taxon>Fungi</taxon>
        <taxon>Dikarya</taxon>
        <taxon>Ascomycota</taxon>
        <taxon>Pezizomycotina</taxon>
        <taxon>Lecanoromycetes</taxon>
        <taxon>OSLEUM clade</taxon>
        <taxon>Umbilicariomycetidae</taxon>
        <taxon>Umbilicariales</taxon>
        <taxon>Umbilicariaceae</taxon>
        <taxon>Lasallia</taxon>
    </lineage>
</organism>
<reference evidence="1 2" key="1">
    <citation type="submission" date="2019-09" db="EMBL/GenBank/DDBJ databases">
        <title>The hologenome of the rock-dwelling lichen Lasallia pustulata.</title>
        <authorList>
            <person name="Greshake Tzovaras B."/>
            <person name="Segers F."/>
            <person name="Bicker A."/>
            <person name="Dal Grande F."/>
            <person name="Otte J."/>
            <person name="Hankeln T."/>
            <person name="Schmitt I."/>
            <person name="Ebersberger I."/>
        </authorList>
    </citation>
    <scope>NUCLEOTIDE SEQUENCE [LARGE SCALE GENOMIC DNA]</scope>
    <source>
        <strain evidence="1">A1-1</strain>
    </source>
</reference>
<evidence type="ECO:0000313" key="1">
    <source>
        <dbReference type="EMBL" id="KAA6416356.1"/>
    </source>
</evidence>
<evidence type="ECO:0000313" key="2">
    <source>
        <dbReference type="Proteomes" id="UP000324767"/>
    </source>
</evidence>
<accession>A0A5M8Q2B6</accession>
<comment type="caution">
    <text evidence="1">The sequence shown here is derived from an EMBL/GenBank/DDBJ whole genome shotgun (WGS) entry which is preliminary data.</text>
</comment>